<gene>
    <name evidence="2" type="ORF">K443DRAFT_106715</name>
</gene>
<dbReference type="STRING" id="1095629.A0A0C9XKT1"/>
<organism evidence="2 3">
    <name type="scientific">Laccaria amethystina LaAM-08-1</name>
    <dbReference type="NCBI Taxonomy" id="1095629"/>
    <lineage>
        <taxon>Eukaryota</taxon>
        <taxon>Fungi</taxon>
        <taxon>Dikarya</taxon>
        <taxon>Basidiomycota</taxon>
        <taxon>Agaricomycotina</taxon>
        <taxon>Agaricomycetes</taxon>
        <taxon>Agaricomycetidae</taxon>
        <taxon>Agaricales</taxon>
        <taxon>Agaricineae</taxon>
        <taxon>Hydnangiaceae</taxon>
        <taxon>Laccaria</taxon>
    </lineage>
</organism>
<dbReference type="EMBL" id="KN838711">
    <property type="protein sequence ID" value="KIJ96787.1"/>
    <property type="molecule type" value="Genomic_DNA"/>
</dbReference>
<reference evidence="2 3" key="1">
    <citation type="submission" date="2014-04" db="EMBL/GenBank/DDBJ databases">
        <authorList>
            <consortium name="DOE Joint Genome Institute"/>
            <person name="Kuo A."/>
            <person name="Kohler A."/>
            <person name="Nagy L.G."/>
            <person name="Floudas D."/>
            <person name="Copeland A."/>
            <person name="Barry K.W."/>
            <person name="Cichocki N."/>
            <person name="Veneault-Fourrey C."/>
            <person name="LaButti K."/>
            <person name="Lindquist E.A."/>
            <person name="Lipzen A."/>
            <person name="Lundell T."/>
            <person name="Morin E."/>
            <person name="Murat C."/>
            <person name="Sun H."/>
            <person name="Tunlid A."/>
            <person name="Henrissat B."/>
            <person name="Grigoriev I.V."/>
            <person name="Hibbett D.S."/>
            <person name="Martin F."/>
            <person name="Nordberg H.P."/>
            <person name="Cantor M.N."/>
            <person name="Hua S.X."/>
        </authorList>
    </citation>
    <scope>NUCLEOTIDE SEQUENCE [LARGE SCALE GENOMIC DNA]</scope>
    <source>
        <strain evidence="2 3">LaAM-08-1</strain>
    </source>
</reference>
<proteinExistence type="predicted"/>
<dbReference type="AlphaFoldDB" id="A0A0C9XKT1"/>
<name>A0A0C9XKT1_9AGAR</name>
<dbReference type="HOGENOM" id="CLU_041450_1_0_1"/>
<dbReference type="OrthoDB" id="3018573at2759"/>
<protein>
    <submittedName>
        <fullName evidence="2">Uncharacterized protein</fullName>
    </submittedName>
</protein>
<accession>A0A0C9XKT1</accession>
<keyword evidence="3" id="KW-1185">Reference proteome</keyword>
<evidence type="ECO:0000256" key="1">
    <source>
        <dbReference type="SAM" id="MobiDB-lite"/>
    </source>
</evidence>
<evidence type="ECO:0000313" key="3">
    <source>
        <dbReference type="Proteomes" id="UP000054477"/>
    </source>
</evidence>
<dbReference type="Proteomes" id="UP000054477">
    <property type="component" value="Unassembled WGS sequence"/>
</dbReference>
<sequence length="295" mass="33283">MTDTLTDTTDNVPLRVPRTHTSPAIIQLLKNLSLPNILQKNKKIEADNDARSAKTLNNALDPVAHPQPGSEVASLITINPEDLARLRVPSFFASPIPIEFPQSLYDTEICVAVPLPFFLTRNLRSLVDEASMLPTVKSNPAPGETKGTYILNIEKLSTRFGKELTLTCSQWSEAAANMWSFQISRDKLGSEGDHATWFEKHFNFFNMLNKRDELYDAWKVMELEFRQDHQSRHLKFSATDYDKALGLTEESHKLRKEFHEFVNSSQTVVARSGPSYRGSAPPFSQRVIPRGPSLL</sequence>
<reference evidence="3" key="2">
    <citation type="submission" date="2015-01" db="EMBL/GenBank/DDBJ databases">
        <title>Evolutionary Origins and Diversification of the Mycorrhizal Mutualists.</title>
        <authorList>
            <consortium name="DOE Joint Genome Institute"/>
            <consortium name="Mycorrhizal Genomics Consortium"/>
            <person name="Kohler A."/>
            <person name="Kuo A."/>
            <person name="Nagy L.G."/>
            <person name="Floudas D."/>
            <person name="Copeland A."/>
            <person name="Barry K.W."/>
            <person name="Cichocki N."/>
            <person name="Veneault-Fourrey C."/>
            <person name="LaButti K."/>
            <person name="Lindquist E.A."/>
            <person name="Lipzen A."/>
            <person name="Lundell T."/>
            <person name="Morin E."/>
            <person name="Murat C."/>
            <person name="Riley R."/>
            <person name="Ohm R."/>
            <person name="Sun H."/>
            <person name="Tunlid A."/>
            <person name="Henrissat B."/>
            <person name="Grigoriev I.V."/>
            <person name="Hibbett D.S."/>
            <person name="Martin F."/>
        </authorList>
    </citation>
    <scope>NUCLEOTIDE SEQUENCE [LARGE SCALE GENOMIC DNA]</scope>
    <source>
        <strain evidence="3">LaAM-08-1</strain>
    </source>
</reference>
<evidence type="ECO:0000313" key="2">
    <source>
        <dbReference type="EMBL" id="KIJ96787.1"/>
    </source>
</evidence>
<feature type="region of interest" description="Disordered" evidence="1">
    <location>
        <begin position="271"/>
        <end position="295"/>
    </location>
</feature>